<keyword evidence="9" id="KW-0808">Transferase</keyword>
<evidence type="ECO:0000259" key="7">
    <source>
        <dbReference type="Pfam" id="PF00884"/>
    </source>
</evidence>
<dbReference type="Gene3D" id="3.40.720.10">
    <property type="entry name" value="Alkaline Phosphatase, subunit A"/>
    <property type="match status" value="1"/>
</dbReference>
<dbReference type="EC" id="2.7.8.20" evidence="9"/>
<keyword evidence="4 6" id="KW-1133">Transmembrane helix</keyword>
<evidence type="ECO:0000256" key="1">
    <source>
        <dbReference type="ARBA" id="ARBA00004651"/>
    </source>
</evidence>
<reference evidence="9 10" key="1">
    <citation type="submission" date="2020-08" db="EMBL/GenBank/DDBJ databases">
        <title>Emergence and comparative genomics analysis of Citrobacter in Fennec fox imported from North Africa to China.</title>
        <authorList>
            <person name="Zheng B."/>
        </authorList>
    </citation>
    <scope>NUCLEOTIDE SEQUENCE [LARGE SCALE GENOMIC DNA]</scope>
    <source>
        <strain evidence="9 10">FF141</strain>
    </source>
</reference>
<comment type="subcellular location">
    <subcellularLocation>
        <location evidence="1">Cell membrane</location>
        <topology evidence="1">Multi-pass membrane protein</topology>
    </subcellularLocation>
</comment>
<sequence>MQYSFVAIIISLASMVLAALIYKSKGYRAIYYASLILLAQCISLFLSLFWLGCYYFTGEGVNDAVIYTLTRSLYGADFKDYVAPFVVAVLLIGLLLFLSWRFMQGKNVQKERKHYASITAVLLTFFAVGISPALLQFTNYNKPPAEVDGSDFSRYYITPDTRINNPKYNLVYIYAESLERTYFDKDTFPQLLPDLTALKQDGLDFSGTEQYPATDFTIAGIVASQCGLPLFAPTDLSGKKASLGFFSSSVCLGDILKNSGYETWFMQGADLRFADKDVFFKTHGIDHAWGLAESGLEKDFSAQNAWGLYDDMLLEKVWRKFEHLSRQKTPFALFTLTLDTHPPEGYIPTSCPVSYKKNGSEVDALTSVLCSQREIAKFIRRIQASPWASNTIIVLSSDHLVMQNMTAAVDYLNKMPRRNLFVVFRNGVTPKVIADKRSTLDNGATVLELMGGDNAIGLGRSSLSQPSLAAVFDDFKNKLLAWGPAIRSRWGIPESIKNFTVDTRRKLLRFDSFEYPIPALLEVSPGRVWPVVDDGNDVGMSLRNTLGFLPEGHKFIWIDQCLSIGPVWQPDSAVNTGWCVASGKAGSETHIEKITAEDYSGGMSEFPGKTNHERFQRIQARLLLSAKDVRYQSDRILFAAEGLPAFVKSITGVGHPEYWGRWSDANLSPAVAITYNQPLPAKFDVEIKAKAFGKNIGAPLPVSIGSCTHYLTLHAEAETVILHMTNPDRLDTLTIVPPYPELSNEGNYIGFPKSAPPRKLGIGLTELRIIPVND</sequence>
<dbReference type="Proteomes" id="UP000548504">
    <property type="component" value="Unassembled WGS sequence"/>
</dbReference>
<feature type="transmembrane region" description="Helical" evidence="6">
    <location>
        <begin position="6"/>
        <end position="22"/>
    </location>
</feature>
<comment type="caution">
    <text evidence="9">The sequence shown here is derived from an EMBL/GenBank/DDBJ whole genome shotgun (WGS) entry which is preliminary data.</text>
</comment>
<keyword evidence="5 6" id="KW-0472">Membrane</keyword>
<dbReference type="AlphaFoldDB" id="A0A7X1EH19"/>
<evidence type="ECO:0000256" key="5">
    <source>
        <dbReference type="ARBA" id="ARBA00023136"/>
    </source>
</evidence>
<keyword evidence="2" id="KW-1003">Cell membrane</keyword>
<dbReference type="NCBIfam" id="NF003000">
    <property type="entry name" value="PRK03776.1"/>
    <property type="match status" value="1"/>
</dbReference>
<evidence type="ECO:0000313" key="9">
    <source>
        <dbReference type="EMBL" id="MBC2620207.1"/>
    </source>
</evidence>
<evidence type="ECO:0000256" key="4">
    <source>
        <dbReference type="ARBA" id="ARBA00022989"/>
    </source>
</evidence>
<dbReference type="InterPro" id="IPR050448">
    <property type="entry name" value="OpgB/LTA_synthase_biosynth"/>
</dbReference>
<feature type="domain" description="DUF7024" evidence="8">
    <location>
        <begin position="626"/>
        <end position="770"/>
    </location>
</feature>
<evidence type="ECO:0000259" key="8">
    <source>
        <dbReference type="Pfam" id="PF22895"/>
    </source>
</evidence>
<evidence type="ECO:0000313" key="10">
    <source>
        <dbReference type="Proteomes" id="UP000548504"/>
    </source>
</evidence>
<proteinExistence type="predicted"/>
<feature type="transmembrane region" description="Helical" evidence="6">
    <location>
        <begin position="115"/>
        <end position="135"/>
    </location>
</feature>
<dbReference type="InterPro" id="IPR054288">
    <property type="entry name" value="DUF7024"/>
</dbReference>
<dbReference type="EMBL" id="JACLAG010000002">
    <property type="protein sequence ID" value="MBC2620207.1"/>
    <property type="molecule type" value="Genomic_DNA"/>
</dbReference>
<dbReference type="PANTHER" id="PTHR47371:SF3">
    <property type="entry name" value="PHOSPHOGLYCEROL TRANSFERASE I"/>
    <property type="match status" value="1"/>
</dbReference>
<evidence type="ECO:0000256" key="6">
    <source>
        <dbReference type="SAM" id="Phobius"/>
    </source>
</evidence>
<dbReference type="GO" id="GO:0008960">
    <property type="term" value="F:phosphatidylglycerol-membrane-oligosaccharide glycerophosphotransferase activity"/>
    <property type="evidence" value="ECO:0007669"/>
    <property type="project" value="UniProtKB-EC"/>
</dbReference>
<gene>
    <name evidence="9" type="primary">opgB</name>
    <name evidence="9" type="ORF">H7I73_11210</name>
</gene>
<evidence type="ECO:0000256" key="2">
    <source>
        <dbReference type="ARBA" id="ARBA00022475"/>
    </source>
</evidence>
<dbReference type="GO" id="GO:0005886">
    <property type="term" value="C:plasma membrane"/>
    <property type="evidence" value="ECO:0007669"/>
    <property type="project" value="UniProtKB-SubCell"/>
</dbReference>
<feature type="domain" description="Sulfatase N-terminal" evidence="7">
    <location>
        <begin position="169"/>
        <end position="451"/>
    </location>
</feature>
<evidence type="ECO:0000256" key="3">
    <source>
        <dbReference type="ARBA" id="ARBA00022692"/>
    </source>
</evidence>
<feature type="transmembrane region" description="Helical" evidence="6">
    <location>
        <begin position="81"/>
        <end position="103"/>
    </location>
</feature>
<dbReference type="InterPro" id="IPR000917">
    <property type="entry name" value="Sulfatase_N"/>
</dbReference>
<dbReference type="CDD" id="cd16015">
    <property type="entry name" value="LTA_synthase"/>
    <property type="match status" value="1"/>
</dbReference>
<dbReference type="Pfam" id="PF22895">
    <property type="entry name" value="DUF7024"/>
    <property type="match status" value="1"/>
</dbReference>
<protein>
    <submittedName>
        <fullName evidence="9">Phosphatidylglycerol--membrane-oligosaccharide glycerophosphotransferase</fullName>
        <ecNumber evidence="9">2.7.8.20</ecNumber>
    </submittedName>
</protein>
<accession>A0A7X1EH19</accession>
<dbReference type="PANTHER" id="PTHR47371">
    <property type="entry name" value="LIPOTEICHOIC ACID SYNTHASE"/>
    <property type="match status" value="1"/>
</dbReference>
<dbReference type="RefSeq" id="WP_085048644.1">
    <property type="nucleotide sequence ID" value="NZ_JACLAG010000002.1"/>
</dbReference>
<dbReference type="Pfam" id="PF00884">
    <property type="entry name" value="Sulfatase"/>
    <property type="match status" value="1"/>
</dbReference>
<feature type="transmembrane region" description="Helical" evidence="6">
    <location>
        <begin position="29"/>
        <end position="51"/>
    </location>
</feature>
<dbReference type="SUPFAM" id="SSF53649">
    <property type="entry name" value="Alkaline phosphatase-like"/>
    <property type="match status" value="1"/>
</dbReference>
<keyword evidence="3 6" id="KW-0812">Transmembrane</keyword>
<organism evidence="9 10">
    <name type="scientific">Citrobacter cronae</name>
    <dbReference type="NCBI Taxonomy" id="1748967"/>
    <lineage>
        <taxon>Bacteria</taxon>
        <taxon>Pseudomonadati</taxon>
        <taxon>Pseudomonadota</taxon>
        <taxon>Gammaproteobacteria</taxon>
        <taxon>Enterobacterales</taxon>
        <taxon>Enterobacteriaceae</taxon>
        <taxon>Citrobacter</taxon>
        <taxon>Citrobacter freundii complex</taxon>
    </lineage>
</organism>
<dbReference type="InterPro" id="IPR017850">
    <property type="entry name" value="Alkaline_phosphatase_core_sf"/>
</dbReference>
<name>A0A7X1EH19_9ENTR</name>